<dbReference type="Pfam" id="PF07609">
    <property type="entry name" value="DUF1572"/>
    <property type="match status" value="1"/>
</dbReference>
<dbReference type="InterPro" id="IPR034660">
    <property type="entry name" value="DinB/YfiT-like"/>
</dbReference>
<reference evidence="2" key="1">
    <citation type="journal article" date="2019" name="Int. J. Syst. Evol. Microbiol.">
        <title>The Global Catalogue of Microorganisms (GCM) 10K type strain sequencing project: providing services to taxonomists for standard genome sequencing and annotation.</title>
        <authorList>
            <consortium name="The Broad Institute Genomics Platform"/>
            <consortium name="The Broad Institute Genome Sequencing Center for Infectious Disease"/>
            <person name="Wu L."/>
            <person name="Ma J."/>
        </authorList>
    </citation>
    <scope>NUCLEOTIDE SEQUENCE [LARGE SCALE GENOMIC DNA]</scope>
    <source>
        <strain evidence="2">KCTC 23299</strain>
    </source>
</reference>
<accession>A0ABW6A575</accession>
<evidence type="ECO:0000313" key="2">
    <source>
        <dbReference type="Proteomes" id="UP001597511"/>
    </source>
</evidence>
<comment type="caution">
    <text evidence="1">The sequence shown here is derived from an EMBL/GenBank/DDBJ whole genome shotgun (WGS) entry which is preliminary data.</text>
</comment>
<proteinExistence type="predicted"/>
<protein>
    <submittedName>
        <fullName evidence="1">DUF1572 family protein</fullName>
    </submittedName>
</protein>
<keyword evidence="2" id="KW-1185">Reference proteome</keyword>
<gene>
    <name evidence="1" type="ORF">ACFS6H_07935</name>
</gene>
<dbReference type="RefSeq" id="WP_386097006.1">
    <property type="nucleotide sequence ID" value="NZ_JBHUOZ010000001.1"/>
</dbReference>
<organism evidence="1 2">
    <name type="scientific">Terrimonas rubra</name>
    <dbReference type="NCBI Taxonomy" id="1035890"/>
    <lineage>
        <taxon>Bacteria</taxon>
        <taxon>Pseudomonadati</taxon>
        <taxon>Bacteroidota</taxon>
        <taxon>Chitinophagia</taxon>
        <taxon>Chitinophagales</taxon>
        <taxon>Chitinophagaceae</taxon>
        <taxon>Terrimonas</taxon>
    </lineage>
</organism>
<dbReference type="Gene3D" id="1.20.120.450">
    <property type="entry name" value="dinb family like domain"/>
    <property type="match status" value="1"/>
</dbReference>
<sequence>MSIATEYLNAVTRRFKNYKDLGDKTFVQLTNDADYHYQPDAASNSIAVIIQHMSGNMVSRWTNILTEDGEKPWRKRDDEFGIFPGQTRAELLEKWEAGWACLFDALASFTEEDLLKTIYIRQEGLSLIDAINRQLAHYPYHVGQIVYIGRMLKNEEWQSLSIVKNGSEAYNNSKDIKDPAKKF</sequence>
<evidence type="ECO:0000313" key="1">
    <source>
        <dbReference type="EMBL" id="MFD2919630.1"/>
    </source>
</evidence>
<dbReference type="Proteomes" id="UP001597511">
    <property type="component" value="Unassembled WGS sequence"/>
</dbReference>
<dbReference type="SUPFAM" id="SSF109854">
    <property type="entry name" value="DinB/YfiT-like putative metalloenzymes"/>
    <property type="match status" value="1"/>
</dbReference>
<dbReference type="EMBL" id="JBHUOZ010000001">
    <property type="protein sequence ID" value="MFD2919630.1"/>
    <property type="molecule type" value="Genomic_DNA"/>
</dbReference>
<dbReference type="InterPro" id="IPR011466">
    <property type="entry name" value="DUF1572"/>
</dbReference>
<name>A0ABW6A575_9BACT</name>